<protein>
    <recommendedName>
        <fullName evidence="1">Reverse transcriptase zinc-binding domain-containing protein</fullName>
    </recommendedName>
</protein>
<organism evidence="2 3">
    <name type="scientific">Corchorus olitorius</name>
    <dbReference type="NCBI Taxonomy" id="93759"/>
    <lineage>
        <taxon>Eukaryota</taxon>
        <taxon>Viridiplantae</taxon>
        <taxon>Streptophyta</taxon>
        <taxon>Embryophyta</taxon>
        <taxon>Tracheophyta</taxon>
        <taxon>Spermatophyta</taxon>
        <taxon>Magnoliopsida</taxon>
        <taxon>eudicotyledons</taxon>
        <taxon>Gunneridae</taxon>
        <taxon>Pentapetalae</taxon>
        <taxon>rosids</taxon>
        <taxon>malvids</taxon>
        <taxon>Malvales</taxon>
        <taxon>Malvaceae</taxon>
        <taxon>Grewioideae</taxon>
        <taxon>Apeibeae</taxon>
        <taxon>Corchorus</taxon>
    </lineage>
</organism>
<reference evidence="3" key="1">
    <citation type="submission" date="2013-09" db="EMBL/GenBank/DDBJ databases">
        <title>Corchorus olitorius genome sequencing.</title>
        <authorList>
            <person name="Alam M."/>
            <person name="Haque M.S."/>
            <person name="Islam M.S."/>
            <person name="Emdad E.M."/>
            <person name="Islam M.M."/>
            <person name="Ahmed B."/>
            <person name="Halim A."/>
            <person name="Hossen Q.M.M."/>
            <person name="Hossain M.Z."/>
            <person name="Ahmed R."/>
            <person name="Khan M.M."/>
            <person name="Islam R."/>
            <person name="Rashid M.M."/>
            <person name="Khan S.A."/>
            <person name="Rahman M.S."/>
            <person name="Alam M."/>
            <person name="Yahiya A.S."/>
            <person name="Khan M.S."/>
            <person name="Azam M.S."/>
            <person name="Haque T."/>
            <person name="Lashkar M.Z.H."/>
            <person name="Akhand A.I."/>
            <person name="Morshed G."/>
            <person name="Roy S."/>
            <person name="Uddin K.S."/>
            <person name="Rabeya T."/>
            <person name="Hossain A.S."/>
            <person name="Chowdhury A."/>
            <person name="Snigdha A.R."/>
            <person name="Mortoza M.S."/>
            <person name="Matin S.A."/>
            <person name="Hoque S.M.E."/>
            <person name="Islam M.K."/>
            <person name="Roy D.K."/>
            <person name="Haider R."/>
            <person name="Moosa M.M."/>
            <person name="Elias S.M."/>
            <person name="Hasan A.M."/>
            <person name="Jahan S."/>
            <person name="Shafiuddin M."/>
            <person name="Mahmood N."/>
            <person name="Shommy N.S."/>
        </authorList>
    </citation>
    <scope>NUCLEOTIDE SEQUENCE [LARGE SCALE GENOMIC DNA]</scope>
    <source>
        <strain evidence="3">cv. O-4</strain>
    </source>
</reference>
<dbReference type="EMBL" id="AWUE01016962">
    <property type="protein sequence ID" value="OMO88867.1"/>
    <property type="molecule type" value="Genomic_DNA"/>
</dbReference>
<evidence type="ECO:0000313" key="2">
    <source>
        <dbReference type="EMBL" id="OMO88867.1"/>
    </source>
</evidence>
<dbReference type="STRING" id="93759.A0A1R3J206"/>
<evidence type="ECO:0000313" key="3">
    <source>
        <dbReference type="Proteomes" id="UP000187203"/>
    </source>
</evidence>
<comment type="caution">
    <text evidence="2">The sequence shown here is derived from an EMBL/GenBank/DDBJ whole genome shotgun (WGS) entry which is preliminary data.</text>
</comment>
<dbReference type="OrthoDB" id="1000288at2759"/>
<keyword evidence="3" id="KW-1185">Reference proteome</keyword>
<sequence length="186" mass="21556">MMNFDDRQWRVDELLELVVEEDVRHIVCLPIPRSPTMDTLIWDASVFGNFAVKSAYSVARRVLGFDITINTDCRLLWSRVWSASVPPKVRYFAWRLLWNLLPLKTNLQKRGMEIDGVCVVCNSHAEALGHVFFTCPFSHRVWEIAAPWVICCVEQWSGLEDFWMRIVAKAVSVGQLDIFLVLLWSL</sequence>
<evidence type="ECO:0000259" key="1">
    <source>
        <dbReference type="Pfam" id="PF13966"/>
    </source>
</evidence>
<proteinExistence type="predicted"/>
<accession>A0A1R3J206</accession>
<feature type="domain" description="Reverse transcriptase zinc-binding" evidence="1">
    <location>
        <begin position="50"/>
        <end position="142"/>
    </location>
</feature>
<dbReference type="InterPro" id="IPR026960">
    <property type="entry name" value="RVT-Znf"/>
</dbReference>
<dbReference type="Pfam" id="PF13966">
    <property type="entry name" value="zf-RVT"/>
    <property type="match status" value="1"/>
</dbReference>
<dbReference type="Proteomes" id="UP000187203">
    <property type="component" value="Unassembled WGS sequence"/>
</dbReference>
<gene>
    <name evidence="2" type="ORF">COLO4_20039</name>
</gene>
<name>A0A1R3J206_9ROSI</name>
<dbReference type="AlphaFoldDB" id="A0A1R3J206"/>